<keyword evidence="1" id="KW-0732">Signal</keyword>
<sequence>MLQIMRFGASGFLLLLCLAGCASDGHFGSQNYIVDLDKQCYCIEGSSDCHLLSLINPSFREDWIADAYGMPKQYYSWSASELANLLINPPDNSYQPEPIGGGQYRLPPTFATHMVWDVLAMEYFTLYRDDDGFMSVLELRPQPRRFSVPH</sequence>
<dbReference type="OrthoDB" id="6119956at2"/>
<evidence type="ECO:0000313" key="2">
    <source>
        <dbReference type="EMBL" id="SEQ52545.1"/>
    </source>
</evidence>
<proteinExistence type="predicted"/>
<feature type="signal peptide" evidence="1">
    <location>
        <begin position="1"/>
        <end position="22"/>
    </location>
</feature>
<evidence type="ECO:0000313" key="3">
    <source>
        <dbReference type="Proteomes" id="UP000198749"/>
    </source>
</evidence>
<name>A0A1H9GR21_9GAMM</name>
<organism evidence="2 3">
    <name type="scientific">Amphritea atlantica</name>
    <dbReference type="NCBI Taxonomy" id="355243"/>
    <lineage>
        <taxon>Bacteria</taxon>
        <taxon>Pseudomonadati</taxon>
        <taxon>Pseudomonadota</taxon>
        <taxon>Gammaproteobacteria</taxon>
        <taxon>Oceanospirillales</taxon>
        <taxon>Oceanospirillaceae</taxon>
        <taxon>Amphritea</taxon>
    </lineage>
</organism>
<protein>
    <submittedName>
        <fullName evidence="2">Uncharacterized protein</fullName>
    </submittedName>
</protein>
<keyword evidence="3" id="KW-1185">Reference proteome</keyword>
<feature type="chain" id="PRO_5011789437" evidence="1">
    <location>
        <begin position="23"/>
        <end position="150"/>
    </location>
</feature>
<accession>A0A1H9GR21</accession>
<dbReference type="STRING" id="355243.SAMN03080615_01840"/>
<dbReference type="AlphaFoldDB" id="A0A1H9GR21"/>
<evidence type="ECO:0000256" key="1">
    <source>
        <dbReference type="SAM" id="SignalP"/>
    </source>
</evidence>
<reference evidence="3" key="1">
    <citation type="submission" date="2016-10" db="EMBL/GenBank/DDBJ databases">
        <authorList>
            <person name="Varghese N."/>
            <person name="Submissions S."/>
        </authorList>
    </citation>
    <scope>NUCLEOTIDE SEQUENCE [LARGE SCALE GENOMIC DNA]</scope>
    <source>
        <strain evidence="3">DSM 18887</strain>
    </source>
</reference>
<dbReference type="Proteomes" id="UP000198749">
    <property type="component" value="Unassembled WGS sequence"/>
</dbReference>
<dbReference type="EMBL" id="FOGB01000004">
    <property type="protein sequence ID" value="SEQ52545.1"/>
    <property type="molecule type" value="Genomic_DNA"/>
</dbReference>
<dbReference type="RefSeq" id="WP_139203170.1">
    <property type="nucleotide sequence ID" value="NZ_AP025284.1"/>
</dbReference>
<gene>
    <name evidence="2" type="ORF">SAMN03080615_01840</name>
</gene>